<proteinExistence type="predicted"/>
<accession>A0ABM3X0L5</accession>
<keyword evidence="3" id="KW-1185">Reference proteome</keyword>
<feature type="compositionally biased region" description="Low complexity" evidence="1">
    <location>
        <begin position="303"/>
        <end position="313"/>
    </location>
</feature>
<sequence length="556" mass="62605">MSQVPSHRQQDDKSYLHSAASLSTLNSDPGSTQLDMPEPLGTRVNVCGALPSPVHTRRVSIQEPLPSPLHMRRVSIQEPLPSSLHMRRVSIQEPSPSSLHTRRVSIQEPSPSSLYSRRVSIQEPSASSLYTRRVSIQQRSPSSLYTRRVSIQEPSASSLYTRRVSIQEPSHSRREPMLAHLHQYLAEDKLKMSHSSQVNPKNPEPLAPLRPLSTANISHGSLSCQLGLHDISSKLFHHRFSSLESPISIFTSSMMLSHMDSTILSIENNDQSQGTSTSHGWSLSLQTLPFRSRMEEPNSLTGSQTSSTKSLESSIRDAQRMSKTSMVSEEFSETSLDHRFSTTTGYASEYGQWPKHRSSQLTLSWWLLHEAKKISRQVSLVLCLLGMVVLGLISLSQPWVHFNVPLMPPGLPKEVKYIPIDTVLFVECPDTSCLHEYDQNAYLLDFSWAFIFLASICSMFLFIILVNVTFFTSSSVPMLDFSNVIISFLTVTSIILGILFYLLQARNYLQEGMTHELGPSFYLAWSGVLLFLLTGLFSYLNYMNFWSILALHAIWV</sequence>
<dbReference type="Proteomes" id="UP001652624">
    <property type="component" value="Chromosome 2"/>
</dbReference>
<dbReference type="RefSeq" id="XP_060042359.1">
    <property type="nucleotide sequence ID" value="XM_060186376.1"/>
</dbReference>
<keyword evidence="2" id="KW-0812">Transmembrane</keyword>
<protein>
    <submittedName>
        <fullName evidence="4">Uncharacterized protein LOC132536899</fullName>
    </submittedName>
</protein>
<feature type="transmembrane region" description="Helical" evidence="2">
    <location>
        <begin position="378"/>
        <end position="400"/>
    </location>
</feature>
<feature type="transmembrane region" description="Helical" evidence="2">
    <location>
        <begin position="446"/>
        <end position="472"/>
    </location>
</feature>
<dbReference type="Gene3D" id="1.20.140.150">
    <property type="match status" value="1"/>
</dbReference>
<reference evidence="4" key="2">
    <citation type="submission" date="2025-08" db="UniProtKB">
        <authorList>
            <consortium name="RefSeq"/>
        </authorList>
    </citation>
    <scope>IDENTIFICATION</scope>
</reference>
<evidence type="ECO:0000256" key="2">
    <source>
        <dbReference type="SAM" id="Phobius"/>
    </source>
</evidence>
<reference evidence="3" key="1">
    <citation type="submission" date="2025-05" db="UniProtKB">
        <authorList>
            <consortium name="RefSeq"/>
        </authorList>
    </citation>
    <scope>NUCLEOTIDE SEQUENCE [LARGE SCALE GENOMIC DNA]</scope>
</reference>
<evidence type="ECO:0000313" key="4">
    <source>
        <dbReference type="RefSeq" id="XP_060042359.1"/>
    </source>
</evidence>
<feature type="compositionally biased region" description="Polar residues" evidence="1">
    <location>
        <begin position="20"/>
        <end position="34"/>
    </location>
</feature>
<name>A0ABM3X0L5_ERIEU</name>
<gene>
    <name evidence="4" type="primary">LOC132536899</name>
</gene>
<feature type="transmembrane region" description="Helical" evidence="2">
    <location>
        <begin position="484"/>
        <end position="503"/>
    </location>
</feature>
<feature type="transmembrane region" description="Helical" evidence="2">
    <location>
        <begin position="523"/>
        <end position="542"/>
    </location>
</feature>
<keyword evidence="2" id="KW-1133">Transmembrane helix</keyword>
<feature type="region of interest" description="Disordered" evidence="1">
    <location>
        <begin position="93"/>
        <end position="118"/>
    </location>
</feature>
<organism evidence="3 4">
    <name type="scientific">Erinaceus europaeus</name>
    <name type="common">Western European hedgehog</name>
    <dbReference type="NCBI Taxonomy" id="9365"/>
    <lineage>
        <taxon>Eukaryota</taxon>
        <taxon>Metazoa</taxon>
        <taxon>Chordata</taxon>
        <taxon>Craniata</taxon>
        <taxon>Vertebrata</taxon>
        <taxon>Euteleostomi</taxon>
        <taxon>Mammalia</taxon>
        <taxon>Eutheria</taxon>
        <taxon>Laurasiatheria</taxon>
        <taxon>Eulipotyphla</taxon>
        <taxon>Erinaceidae</taxon>
        <taxon>Erinaceinae</taxon>
        <taxon>Erinaceus</taxon>
    </lineage>
</organism>
<feature type="region of interest" description="Disordered" evidence="1">
    <location>
        <begin position="295"/>
        <end position="327"/>
    </location>
</feature>
<dbReference type="GeneID" id="132536899"/>
<evidence type="ECO:0000313" key="3">
    <source>
        <dbReference type="Proteomes" id="UP001652624"/>
    </source>
</evidence>
<evidence type="ECO:0000256" key="1">
    <source>
        <dbReference type="SAM" id="MobiDB-lite"/>
    </source>
</evidence>
<feature type="region of interest" description="Disordered" evidence="1">
    <location>
        <begin position="1"/>
        <end position="40"/>
    </location>
</feature>
<keyword evidence="2" id="KW-0472">Membrane</keyword>